<dbReference type="GO" id="GO:0006357">
    <property type="term" value="P:regulation of transcription by RNA polymerase II"/>
    <property type="evidence" value="ECO:0007669"/>
    <property type="project" value="InterPro"/>
</dbReference>
<evidence type="ECO:0000256" key="5">
    <source>
        <dbReference type="ARBA" id="ARBA00023163"/>
    </source>
</evidence>
<sequence length="309" mass="32998">MHELLLFAPVPAKQHHDLLQQLSGLTAMQPTRTCERRLVFKAYRKPGFIKTRPGGSQDVQAPETQRLNKLLNGGLYYIQVVGNVQERDFGSVPASSSSSSSSSSSALRSDVVSQGSGAGGDGAQQGQGSLSSSTPMNNGAAAAATAVSKGYVAADQPWRLEFKDTPEAGARSGVTSRFVGSANLPSGNILPEMNAWGFDYVSEYVVEGHTFVLDDTVLFLHRVLTFPPSDDGGGLKTPAPTEYLPPLDKMVPLDTSGAYVLQASITVQDSGNPDLLKANSQRLLGLKEHLKSVVKLEPEDRLSLDTRVK</sequence>
<dbReference type="GO" id="GO:0016592">
    <property type="term" value="C:mediator complex"/>
    <property type="evidence" value="ECO:0007669"/>
    <property type="project" value="InterPro"/>
</dbReference>
<evidence type="ECO:0000256" key="2">
    <source>
        <dbReference type="ARBA" id="ARBA00009814"/>
    </source>
</evidence>
<name>A0A2B7XGE5_9EURO</name>
<evidence type="ECO:0000256" key="7">
    <source>
        <dbReference type="ARBA" id="ARBA00032012"/>
    </source>
</evidence>
<protein>
    <recommendedName>
        <fullName evidence="3 8">Mediator of RNA polymerase II transcription subunit 18</fullName>
    </recommendedName>
    <alternativeName>
        <fullName evidence="7 8">Mediator complex subunit 18</fullName>
    </alternativeName>
</protein>
<gene>
    <name evidence="8" type="primary">MED18</name>
    <name evidence="10" type="ORF">GX51_01543</name>
</gene>
<evidence type="ECO:0000256" key="8">
    <source>
        <dbReference type="RuleBase" id="RU364150"/>
    </source>
</evidence>
<dbReference type="GO" id="GO:0070847">
    <property type="term" value="C:core mediator complex"/>
    <property type="evidence" value="ECO:0007669"/>
    <property type="project" value="TreeGrafter"/>
</dbReference>
<feature type="compositionally biased region" description="Gly residues" evidence="9">
    <location>
        <begin position="116"/>
        <end position="125"/>
    </location>
</feature>
<proteinExistence type="inferred from homology"/>
<evidence type="ECO:0000256" key="9">
    <source>
        <dbReference type="SAM" id="MobiDB-lite"/>
    </source>
</evidence>
<feature type="compositionally biased region" description="Low complexity" evidence="9">
    <location>
        <begin position="95"/>
        <end position="115"/>
    </location>
</feature>
<comment type="similarity">
    <text evidence="2 8">Belongs to the Mediator complex subunit 18 family.</text>
</comment>
<evidence type="ECO:0000256" key="6">
    <source>
        <dbReference type="ARBA" id="ARBA00023242"/>
    </source>
</evidence>
<dbReference type="GO" id="GO:0003712">
    <property type="term" value="F:transcription coregulator activity"/>
    <property type="evidence" value="ECO:0007669"/>
    <property type="project" value="InterPro"/>
</dbReference>
<dbReference type="InterPro" id="IPR019095">
    <property type="entry name" value="Mediator_Med18"/>
</dbReference>
<dbReference type="PANTHER" id="PTHR13321">
    <property type="entry name" value="MEDIATOR OF RNA POLYMERASE II TRANSCRIPTION, SUBUNIT 18"/>
    <property type="match status" value="1"/>
</dbReference>
<evidence type="ECO:0000313" key="10">
    <source>
        <dbReference type="EMBL" id="PGH07833.1"/>
    </source>
</evidence>
<comment type="subcellular location">
    <subcellularLocation>
        <location evidence="1 8">Nucleus</location>
    </subcellularLocation>
</comment>
<reference evidence="10 11" key="1">
    <citation type="submission" date="2017-10" db="EMBL/GenBank/DDBJ databases">
        <title>Comparative genomics in systemic dimorphic fungi from Ajellomycetaceae.</title>
        <authorList>
            <person name="Munoz J.F."/>
            <person name="Mcewen J.G."/>
            <person name="Clay O.K."/>
            <person name="Cuomo C.A."/>
        </authorList>
    </citation>
    <scope>NUCLEOTIDE SEQUENCE [LARGE SCALE GENOMIC DNA]</scope>
    <source>
        <strain evidence="10 11">UAMH130</strain>
    </source>
</reference>
<accession>A0A2B7XGE5</accession>
<comment type="subunit">
    <text evidence="8">Component of the Mediator complex.</text>
</comment>
<organism evidence="10 11">
    <name type="scientific">Blastomyces parvus</name>
    <dbReference type="NCBI Taxonomy" id="2060905"/>
    <lineage>
        <taxon>Eukaryota</taxon>
        <taxon>Fungi</taxon>
        <taxon>Dikarya</taxon>
        <taxon>Ascomycota</taxon>
        <taxon>Pezizomycotina</taxon>
        <taxon>Eurotiomycetes</taxon>
        <taxon>Eurotiomycetidae</taxon>
        <taxon>Onygenales</taxon>
        <taxon>Ajellomycetaceae</taxon>
        <taxon>Blastomyces</taxon>
    </lineage>
</organism>
<evidence type="ECO:0000313" key="11">
    <source>
        <dbReference type="Proteomes" id="UP000224080"/>
    </source>
</evidence>
<dbReference type="OrthoDB" id="5348092at2759"/>
<evidence type="ECO:0000256" key="4">
    <source>
        <dbReference type="ARBA" id="ARBA00023015"/>
    </source>
</evidence>
<keyword evidence="11" id="KW-1185">Reference proteome</keyword>
<feature type="region of interest" description="Disordered" evidence="9">
    <location>
        <begin position="90"/>
        <end position="137"/>
    </location>
</feature>
<dbReference type="EMBL" id="PDNC01000012">
    <property type="protein sequence ID" value="PGH07833.1"/>
    <property type="molecule type" value="Genomic_DNA"/>
</dbReference>
<comment type="function">
    <text evidence="8">Component of the Mediator complex, a coactivator involved in the regulated transcription of nearly all RNA polymerase II-dependent genes. Mediator functions as a bridge to convey information from gene-specific regulatory proteins to the basal RNA polymerase II transcription machinery. Mediator is recruited to promoters by direct interactions with regulatory proteins and serves as a scaffold for the assembly of a functional preinitiation complex with RNA polymerase II and the general transcription factors.</text>
</comment>
<evidence type="ECO:0000256" key="1">
    <source>
        <dbReference type="ARBA" id="ARBA00004123"/>
    </source>
</evidence>
<dbReference type="Pfam" id="PF09637">
    <property type="entry name" value="Med18"/>
    <property type="match status" value="1"/>
</dbReference>
<dbReference type="PANTHER" id="PTHR13321:SF2">
    <property type="entry name" value="MEDIATOR OF RNA POLYMERASE II TRANSCRIPTION SUBUNIT 18"/>
    <property type="match status" value="1"/>
</dbReference>
<keyword evidence="8" id="KW-0010">Activator</keyword>
<dbReference type="GO" id="GO:0006369">
    <property type="term" value="P:termination of RNA polymerase II transcription"/>
    <property type="evidence" value="ECO:0007669"/>
    <property type="project" value="TreeGrafter"/>
</dbReference>
<keyword evidence="5 8" id="KW-0804">Transcription</keyword>
<evidence type="ECO:0000256" key="3">
    <source>
        <dbReference type="ARBA" id="ARBA00019612"/>
    </source>
</evidence>
<dbReference type="AlphaFoldDB" id="A0A2B7XGE5"/>
<dbReference type="STRING" id="2060905.A0A2B7XGE5"/>
<keyword evidence="4 8" id="KW-0805">Transcription regulation</keyword>
<comment type="caution">
    <text evidence="10">The sequence shown here is derived from an EMBL/GenBank/DDBJ whole genome shotgun (WGS) entry which is preliminary data.</text>
</comment>
<keyword evidence="6 8" id="KW-0539">Nucleus</keyword>
<dbReference type="Proteomes" id="UP000224080">
    <property type="component" value="Unassembled WGS sequence"/>
</dbReference>
<dbReference type="Gene3D" id="2.40.320.10">
    <property type="entry name" value="Hypothetical Protein Pfu-838710-001"/>
    <property type="match status" value="1"/>
</dbReference>